<organism evidence="3 4">
    <name type="scientific">Acetivibrio saccincola</name>
    <dbReference type="NCBI Taxonomy" id="1677857"/>
    <lineage>
        <taxon>Bacteria</taxon>
        <taxon>Bacillati</taxon>
        <taxon>Bacillota</taxon>
        <taxon>Clostridia</taxon>
        <taxon>Eubacteriales</taxon>
        <taxon>Oscillospiraceae</taxon>
        <taxon>Acetivibrio</taxon>
    </lineage>
</organism>
<dbReference type="InterPro" id="IPR002052">
    <property type="entry name" value="DNA_methylase_N6_adenine_CS"/>
</dbReference>
<evidence type="ECO:0000256" key="1">
    <source>
        <dbReference type="ARBA" id="ARBA00022603"/>
    </source>
</evidence>
<keyword evidence="4" id="KW-1185">Reference proteome</keyword>
<dbReference type="PROSITE" id="PS00092">
    <property type="entry name" value="N6_MTASE"/>
    <property type="match status" value="1"/>
</dbReference>
<reference evidence="3 4" key="1">
    <citation type="submission" date="2017-12" db="EMBL/GenBank/DDBJ databases">
        <title>Complete genome sequence of Herbivorax saccincola GGR1, a novel Cellulosome-producing hydrolytic bacterium in a thermophilic biogas plant, established by Illumina and Nanopore MinION sequencing.</title>
        <authorList>
            <person name="Pechtl A."/>
            <person name="Ruckert C."/>
            <person name="Koeck D.E."/>
            <person name="Maus I."/>
            <person name="Winkler A."/>
            <person name="Kalinowski J."/>
            <person name="Puhler A."/>
            <person name="Schwarz W.W."/>
            <person name="Zverlov V.V."/>
            <person name="Schluter A."/>
            <person name="Liebl W."/>
        </authorList>
    </citation>
    <scope>NUCLEOTIDE SEQUENCE [LARGE SCALE GENOMIC DNA]</scope>
    <source>
        <strain evidence="4">SR1</strain>
    </source>
</reference>
<dbReference type="NCBIfam" id="TIGR00095">
    <property type="entry name" value="16S rRNA (guanine(966)-N(2))-methyltransferase RsmD"/>
    <property type="match status" value="1"/>
</dbReference>
<evidence type="ECO:0000256" key="2">
    <source>
        <dbReference type="ARBA" id="ARBA00022679"/>
    </source>
</evidence>
<evidence type="ECO:0000313" key="3">
    <source>
        <dbReference type="EMBL" id="AUG58101.1"/>
    </source>
</evidence>
<accession>A0A2K9ENB0</accession>
<evidence type="ECO:0000313" key="4">
    <source>
        <dbReference type="Proteomes" id="UP000233534"/>
    </source>
</evidence>
<dbReference type="InterPro" id="IPR004398">
    <property type="entry name" value="RNA_MeTrfase_RsmD"/>
</dbReference>
<gene>
    <name evidence="3" type="primary">rsmD</name>
    <name evidence="3" type="ORF">HVS_11030</name>
</gene>
<name>A0A2K9ENB0_9FIRM</name>
<dbReference type="AlphaFoldDB" id="A0A2K9ENB0"/>
<dbReference type="PIRSF" id="PIRSF004553">
    <property type="entry name" value="CHP00095"/>
    <property type="match status" value="1"/>
</dbReference>
<sequence>MKMEERVILRVISGSAKGHKLKTIGGKETRPTADRVKESVFNIISGFVAGARVLDLYSGTGNLGIEALSRGAVFSLFVEKSRECILTIKHNLLHTKLSEKSSVMAMDVFTALDKLSKESRKFDIIFLDPPYNKNLVEKTLKCLVESDIIEQDGIIIAEHDLKDEVPQEAGHLKRFRYQKYGDTAVSFYR</sequence>
<dbReference type="Gene3D" id="3.40.50.150">
    <property type="entry name" value="Vaccinia Virus protein VP39"/>
    <property type="match status" value="1"/>
</dbReference>
<dbReference type="PANTHER" id="PTHR43542">
    <property type="entry name" value="METHYLTRANSFERASE"/>
    <property type="match status" value="1"/>
</dbReference>
<dbReference type="EC" id="2.1.1.171" evidence="3"/>
<dbReference type="InterPro" id="IPR029063">
    <property type="entry name" value="SAM-dependent_MTases_sf"/>
</dbReference>
<dbReference type="Proteomes" id="UP000233534">
    <property type="component" value="Chromosome"/>
</dbReference>
<protein>
    <submittedName>
        <fullName evidence="3">Ribosomal RNA small subunit methyltransferase D</fullName>
        <ecNumber evidence="3">2.1.1.171</ecNumber>
    </submittedName>
</protein>
<dbReference type="EMBL" id="CP025197">
    <property type="protein sequence ID" value="AUG58101.1"/>
    <property type="molecule type" value="Genomic_DNA"/>
</dbReference>
<dbReference type="CDD" id="cd02440">
    <property type="entry name" value="AdoMet_MTases"/>
    <property type="match status" value="1"/>
</dbReference>
<dbReference type="Pfam" id="PF03602">
    <property type="entry name" value="Cons_hypoth95"/>
    <property type="match status" value="1"/>
</dbReference>
<keyword evidence="1 3" id="KW-0489">Methyltransferase</keyword>
<dbReference type="PANTHER" id="PTHR43542:SF1">
    <property type="entry name" value="METHYLTRANSFERASE"/>
    <property type="match status" value="1"/>
</dbReference>
<keyword evidence="2 3" id="KW-0808">Transferase</keyword>
<proteinExistence type="predicted"/>
<dbReference type="GO" id="GO:0003676">
    <property type="term" value="F:nucleic acid binding"/>
    <property type="evidence" value="ECO:0007669"/>
    <property type="project" value="InterPro"/>
</dbReference>
<dbReference type="GO" id="GO:0052913">
    <property type="term" value="F:16S rRNA (guanine(966)-N(2))-methyltransferase activity"/>
    <property type="evidence" value="ECO:0007669"/>
    <property type="project" value="UniProtKB-EC"/>
</dbReference>
<dbReference type="KEGG" id="hsc:HVS_11030"/>
<dbReference type="SUPFAM" id="SSF53335">
    <property type="entry name" value="S-adenosyl-L-methionine-dependent methyltransferases"/>
    <property type="match status" value="1"/>
</dbReference>